<feature type="region of interest" description="Disordered" evidence="2">
    <location>
        <begin position="137"/>
        <end position="163"/>
    </location>
</feature>
<evidence type="ECO:0000256" key="2">
    <source>
        <dbReference type="SAM" id="MobiDB-lite"/>
    </source>
</evidence>
<evidence type="ECO:0000313" key="3">
    <source>
        <dbReference type="EMBL" id="KAF7470794.1"/>
    </source>
</evidence>
<dbReference type="Gene3D" id="3.40.50.300">
    <property type="entry name" value="P-loop containing nucleotide triphosphate hydrolases"/>
    <property type="match status" value="1"/>
</dbReference>
<dbReference type="PRINTS" id="PR00449">
    <property type="entry name" value="RASTRNSFRMNG"/>
</dbReference>
<reference evidence="3" key="1">
    <citation type="submission" date="2020-08" db="EMBL/GenBank/DDBJ databases">
        <authorList>
            <person name="Shumante A."/>
            <person name="Zimin A.V."/>
            <person name="Puiu D."/>
            <person name="Salzberg S.L."/>
        </authorList>
    </citation>
    <scope>NUCLEOTIDE SEQUENCE</scope>
    <source>
        <strain evidence="3">WC2-LM</strain>
        <tissue evidence="3">Liver</tissue>
    </source>
</reference>
<accession>A0A834Q487</accession>
<dbReference type="AlphaFoldDB" id="A0A834Q487"/>
<proteinExistence type="predicted"/>
<evidence type="ECO:0008006" key="5">
    <source>
        <dbReference type="Google" id="ProtNLM"/>
    </source>
</evidence>
<name>A0A834Q487_MARMO</name>
<gene>
    <name evidence="3" type="ORF">GHT09_017896</name>
</gene>
<dbReference type="InterPro" id="IPR001806">
    <property type="entry name" value="Small_GTPase"/>
</dbReference>
<feature type="compositionally biased region" description="Basic and acidic residues" evidence="2">
    <location>
        <begin position="436"/>
        <end position="445"/>
    </location>
</feature>
<organism evidence="3 4">
    <name type="scientific">Marmota monax</name>
    <name type="common">Woodchuck</name>
    <dbReference type="NCBI Taxonomy" id="9995"/>
    <lineage>
        <taxon>Eukaryota</taxon>
        <taxon>Metazoa</taxon>
        <taxon>Chordata</taxon>
        <taxon>Craniata</taxon>
        <taxon>Vertebrata</taxon>
        <taxon>Euteleostomi</taxon>
        <taxon>Mammalia</taxon>
        <taxon>Eutheria</taxon>
        <taxon>Euarchontoglires</taxon>
        <taxon>Glires</taxon>
        <taxon>Rodentia</taxon>
        <taxon>Sciuromorpha</taxon>
        <taxon>Sciuridae</taxon>
        <taxon>Xerinae</taxon>
        <taxon>Marmotini</taxon>
        <taxon>Marmota</taxon>
    </lineage>
</organism>
<sequence>MPTSYLHGQSPAVAGDVDLAHKADSLFASRYLQVQLKVCICPTFPTTPVSAFGKPPPPTLKPRRFPTPRLIPSRRAWWCSLWTILVGDSGVGKTSLLVQFDQGKFIPGSFSATVGIGFTVSTRWRCGVWAWAVGKGRAKPGHSGDAQGPPVQPSASTGHSVLGSSGWGGPLKPLHGHLRPLLLALTHPQQLSSSLKVLGGPGPGLPPAHTVGSKNPSTLDTGRVDVVSWTTCKSASPWTNQALEATLRAGTQPATLVGREKGNQKLGLSIGLIDPVCTWLQVAIQERVIRESWPGLCPETEYPVAPRRGPGQAGSSRAESHEAKAALAIPEAMDPAARKRADALMLHAVHPATLSPPLRSHPHLALPSACLGGLRDPHGLSRAGGSPALLGAFHPLGIHLAPLSNPTGALDTEGHLYQGHDLEPQTGTQLGPEPRGTPKGDGREGHSLAWRPPHLPHPSLCLQQLDIDTELVSPILLGKRLGEFGVSLKYQSPGVPGEPGYKARVYPSVIHTEILNTTQSWQIRVPRAWAWLYAELQCEDVRGRRGHLGPSSQGD</sequence>
<dbReference type="Pfam" id="PF00071">
    <property type="entry name" value="Ras"/>
    <property type="match status" value="1"/>
</dbReference>
<feature type="compositionally biased region" description="Basic and acidic residues" evidence="2">
    <location>
        <begin position="412"/>
        <end position="423"/>
    </location>
</feature>
<comment type="caution">
    <text evidence="3">The sequence shown here is derived from an EMBL/GenBank/DDBJ whole genome shotgun (WGS) entry which is preliminary data.</text>
</comment>
<feature type="region of interest" description="Disordered" evidence="2">
    <location>
        <begin position="409"/>
        <end position="445"/>
    </location>
</feature>
<dbReference type="EMBL" id="WJEC01006975">
    <property type="protein sequence ID" value="KAF7470794.1"/>
    <property type="molecule type" value="Genomic_DNA"/>
</dbReference>
<dbReference type="SUPFAM" id="SSF52540">
    <property type="entry name" value="P-loop containing nucleoside triphosphate hydrolases"/>
    <property type="match status" value="1"/>
</dbReference>
<dbReference type="GO" id="GO:0003924">
    <property type="term" value="F:GTPase activity"/>
    <property type="evidence" value="ECO:0007669"/>
    <property type="project" value="InterPro"/>
</dbReference>
<evidence type="ECO:0000313" key="4">
    <source>
        <dbReference type="Proteomes" id="UP000662637"/>
    </source>
</evidence>
<feature type="compositionally biased region" description="Polar residues" evidence="2">
    <location>
        <begin position="153"/>
        <end position="163"/>
    </location>
</feature>
<protein>
    <recommendedName>
        <fullName evidence="5">Ras-related protein Rab-26</fullName>
    </recommendedName>
</protein>
<keyword evidence="1" id="KW-0547">Nucleotide-binding</keyword>
<dbReference type="InterPro" id="IPR027417">
    <property type="entry name" value="P-loop_NTPase"/>
</dbReference>
<dbReference type="Proteomes" id="UP000662637">
    <property type="component" value="Unassembled WGS sequence"/>
</dbReference>
<dbReference type="GO" id="GO:0005525">
    <property type="term" value="F:GTP binding"/>
    <property type="evidence" value="ECO:0007669"/>
    <property type="project" value="InterPro"/>
</dbReference>
<evidence type="ECO:0000256" key="1">
    <source>
        <dbReference type="ARBA" id="ARBA00022741"/>
    </source>
</evidence>